<feature type="non-terminal residue" evidence="1">
    <location>
        <position position="51"/>
    </location>
</feature>
<proteinExistence type="predicted"/>
<sequence length="51" mass="6175">MVLDHQKREESRPQRMESTLDCSKFFALSCFLEALERNESHHQHWQWPSTS</sequence>
<evidence type="ECO:0000313" key="1">
    <source>
        <dbReference type="EMBL" id="MCI85535.1"/>
    </source>
</evidence>
<keyword evidence="2" id="KW-1185">Reference proteome</keyword>
<reference evidence="1 2" key="1">
    <citation type="journal article" date="2018" name="Front. Plant Sci.">
        <title>Red Clover (Trifolium pratense) and Zigzag Clover (T. medium) - A Picture of Genomic Similarities and Differences.</title>
        <authorList>
            <person name="Dluhosova J."/>
            <person name="Istvanek J."/>
            <person name="Nedelnik J."/>
            <person name="Repkova J."/>
        </authorList>
    </citation>
    <scope>NUCLEOTIDE SEQUENCE [LARGE SCALE GENOMIC DNA]</scope>
    <source>
        <strain evidence="2">cv. 10/8</strain>
        <tissue evidence="1">Leaf</tissue>
    </source>
</reference>
<dbReference type="EMBL" id="LXQA011117823">
    <property type="protein sequence ID" value="MCI85535.1"/>
    <property type="molecule type" value="Genomic_DNA"/>
</dbReference>
<evidence type="ECO:0000313" key="2">
    <source>
        <dbReference type="Proteomes" id="UP000265520"/>
    </source>
</evidence>
<dbReference type="Proteomes" id="UP000265520">
    <property type="component" value="Unassembled WGS sequence"/>
</dbReference>
<comment type="caution">
    <text evidence="1">The sequence shown here is derived from an EMBL/GenBank/DDBJ whole genome shotgun (WGS) entry which is preliminary data.</text>
</comment>
<accession>A0A392VF98</accession>
<protein>
    <submittedName>
        <fullName evidence="1">Uncharacterized protein</fullName>
    </submittedName>
</protein>
<name>A0A392VF98_9FABA</name>
<dbReference type="AlphaFoldDB" id="A0A392VF98"/>
<organism evidence="1 2">
    <name type="scientific">Trifolium medium</name>
    <dbReference type="NCBI Taxonomy" id="97028"/>
    <lineage>
        <taxon>Eukaryota</taxon>
        <taxon>Viridiplantae</taxon>
        <taxon>Streptophyta</taxon>
        <taxon>Embryophyta</taxon>
        <taxon>Tracheophyta</taxon>
        <taxon>Spermatophyta</taxon>
        <taxon>Magnoliopsida</taxon>
        <taxon>eudicotyledons</taxon>
        <taxon>Gunneridae</taxon>
        <taxon>Pentapetalae</taxon>
        <taxon>rosids</taxon>
        <taxon>fabids</taxon>
        <taxon>Fabales</taxon>
        <taxon>Fabaceae</taxon>
        <taxon>Papilionoideae</taxon>
        <taxon>50 kb inversion clade</taxon>
        <taxon>NPAAA clade</taxon>
        <taxon>Hologalegina</taxon>
        <taxon>IRL clade</taxon>
        <taxon>Trifolieae</taxon>
        <taxon>Trifolium</taxon>
    </lineage>
</organism>